<dbReference type="Proteomes" id="UP000007460">
    <property type="component" value="Chromosome"/>
</dbReference>
<dbReference type="SUPFAM" id="SSF48452">
    <property type="entry name" value="TPR-like"/>
    <property type="match status" value="1"/>
</dbReference>
<keyword evidence="2" id="KW-0808">Transferase</keyword>
<dbReference type="RefSeq" id="WP_013046177.1">
    <property type="nucleotide sequence ID" value="NC_014010.1"/>
</dbReference>
<dbReference type="Pfam" id="PF13414">
    <property type="entry name" value="TPR_11"/>
    <property type="match status" value="2"/>
</dbReference>
<dbReference type="OrthoDB" id="7704816at2"/>
<feature type="repeat" description="TPR" evidence="1">
    <location>
        <begin position="112"/>
        <end position="145"/>
    </location>
</feature>
<dbReference type="PROSITE" id="PS50005">
    <property type="entry name" value="TPR"/>
    <property type="match status" value="4"/>
</dbReference>
<evidence type="ECO:0000256" key="1">
    <source>
        <dbReference type="PROSITE-ProRule" id="PRU00339"/>
    </source>
</evidence>
<dbReference type="EMBL" id="CP001751">
    <property type="protein sequence ID" value="ADE39550.1"/>
    <property type="molecule type" value="Genomic_DNA"/>
</dbReference>
<dbReference type="GO" id="GO:0006493">
    <property type="term" value="P:protein O-linked glycosylation"/>
    <property type="evidence" value="ECO:0007669"/>
    <property type="project" value="InterPro"/>
</dbReference>
<reference evidence="2 3" key="1">
    <citation type="journal article" date="2010" name="J. Bacteriol.">
        <title>Complete genome sequence of "Candidatus Puniceispirillum marinum" IMCC1322, a representative of the SAR116 clade in the Alphaproteobacteria.</title>
        <authorList>
            <person name="Oh H.M."/>
            <person name="Kwon K.K."/>
            <person name="Kang I."/>
            <person name="Kang S.G."/>
            <person name="Lee J.H."/>
            <person name="Kim S.J."/>
            <person name="Cho J.C."/>
        </authorList>
    </citation>
    <scope>NUCLEOTIDE SEQUENCE [LARGE SCALE GENOMIC DNA]</scope>
    <source>
        <strain evidence="2 3">IMCC1322</strain>
    </source>
</reference>
<proteinExistence type="predicted"/>
<feature type="repeat" description="TPR" evidence="1">
    <location>
        <begin position="78"/>
        <end position="111"/>
    </location>
</feature>
<accession>D5BTF3</accession>
<organism evidence="2 3">
    <name type="scientific">Puniceispirillum marinum (strain IMCC1322)</name>
    <dbReference type="NCBI Taxonomy" id="488538"/>
    <lineage>
        <taxon>Bacteria</taxon>
        <taxon>Pseudomonadati</taxon>
        <taxon>Pseudomonadota</taxon>
        <taxon>Alphaproteobacteria</taxon>
        <taxon>Candidatus Puniceispirillales</taxon>
        <taxon>Candidatus Puniceispirillaceae</taxon>
        <taxon>Candidatus Puniceispirillum</taxon>
    </lineage>
</organism>
<dbReference type="InterPro" id="IPR011990">
    <property type="entry name" value="TPR-like_helical_dom_sf"/>
</dbReference>
<dbReference type="GO" id="GO:0004653">
    <property type="term" value="F:polypeptide N-acetylgalactosaminyltransferase activity"/>
    <property type="evidence" value="ECO:0007669"/>
    <property type="project" value="UniProtKB-EC"/>
</dbReference>
<dbReference type="STRING" id="488538.SAR116_1307"/>
<dbReference type="GO" id="GO:0097363">
    <property type="term" value="F:protein O-acetylglucosaminyltransferase activity"/>
    <property type="evidence" value="ECO:0007669"/>
    <property type="project" value="TreeGrafter"/>
</dbReference>
<feature type="repeat" description="TPR" evidence="1">
    <location>
        <begin position="44"/>
        <end position="77"/>
    </location>
</feature>
<dbReference type="EC" id="2.4.1.41" evidence="2"/>
<keyword evidence="2" id="KW-0328">Glycosyltransferase</keyword>
<dbReference type="SMART" id="SM00028">
    <property type="entry name" value="TPR"/>
    <property type="match status" value="4"/>
</dbReference>
<dbReference type="InterPro" id="IPR037919">
    <property type="entry name" value="OGT"/>
</dbReference>
<dbReference type="HOGENOM" id="CLU_639232_0_0_5"/>
<evidence type="ECO:0000313" key="2">
    <source>
        <dbReference type="EMBL" id="ADE39550.1"/>
    </source>
</evidence>
<dbReference type="KEGG" id="apb:SAR116_1307"/>
<dbReference type="Pfam" id="PF00515">
    <property type="entry name" value="TPR_1"/>
    <property type="match status" value="1"/>
</dbReference>
<sequence length="468" mass="53528">MPPQLQIKLPKDKEKLLLALFHKGKFSTIIQQVQDLRLHFPKDVFLLNILGASYAHCNDFTSAIETYSQAISISPKDAELHFNLGRAKKMTGDIDGALTSYQQALRLNPRNATIYNNIGNLWLSKGNLPKAVDNLQMSIKYKSDFAFAHFNLGCAFQAQQRFDDAIDSYNKAILHKPDYFEAQHNLIDILTYHIPNADGSNSLIKANNAIRSIKMNDISQSLFLNRDIKAYYKQMYDIVSLYDVEKPWPYSQIYQRNDVDLNCKRHKSIFEKHNVIPKFCFGCYKVEILPINVADLFKTVFLFSKLKLQNNNARKCFVELRPKISGTYKGLIYCSSLDEAISAKQALADFTAPHFQKAPQISIKRGCSEFGELYPDYKHINYTGAQKMIYPEAWAAAEDIYDRQQTFSEKPQITLSILSLSNALTMLNWLSYAKIIGDSSYHDISNNVSVSKYIETNLKNQITKRVLS</sequence>
<name>D5BTF3_PUNMI</name>
<dbReference type="InterPro" id="IPR019734">
    <property type="entry name" value="TPR_rpt"/>
</dbReference>
<dbReference type="PANTHER" id="PTHR44366:SF1">
    <property type="entry name" value="UDP-N-ACETYLGLUCOSAMINE--PEPTIDE N-ACETYLGLUCOSAMINYLTRANSFERASE 110 KDA SUBUNIT"/>
    <property type="match status" value="1"/>
</dbReference>
<evidence type="ECO:0000313" key="3">
    <source>
        <dbReference type="Proteomes" id="UP000007460"/>
    </source>
</evidence>
<dbReference type="PROSITE" id="PS50293">
    <property type="entry name" value="TPR_REGION"/>
    <property type="match status" value="1"/>
</dbReference>
<dbReference type="AlphaFoldDB" id="D5BTF3"/>
<feature type="repeat" description="TPR" evidence="1">
    <location>
        <begin position="146"/>
        <end position="179"/>
    </location>
</feature>
<dbReference type="Gene3D" id="1.25.40.10">
    <property type="entry name" value="Tetratricopeptide repeat domain"/>
    <property type="match status" value="2"/>
</dbReference>
<keyword evidence="1" id="KW-0802">TPR repeat</keyword>
<dbReference type="PANTHER" id="PTHR44366">
    <property type="entry name" value="UDP-N-ACETYLGLUCOSAMINE--PEPTIDE N-ACETYLGLUCOSAMINYLTRANSFERASE 110 KDA SUBUNIT"/>
    <property type="match status" value="1"/>
</dbReference>
<gene>
    <name evidence="2" type="ordered locus">SAR116_1307</name>
</gene>
<keyword evidence="3" id="KW-1185">Reference proteome</keyword>
<dbReference type="eggNOG" id="COG0457">
    <property type="taxonomic scope" value="Bacteria"/>
</dbReference>
<protein>
    <submittedName>
        <fullName evidence="2">Tetratricopeptide repeat family protein</fullName>
        <ecNumber evidence="2">2.4.1.41</ecNumber>
    </submittedName>
</protein>